<name>A0A6J4L143_9ACTN</name>
<evidence type="ECO:0000313" key="2">
    <source>
        <dbReference type="EMBL" id="CAA9316602.1"/>
    </source>
</evidence>
<evidence type="ECO:0000256" key="1">
    <source>
        <dbReference type="SAM" id="MobiDB-lite"/>
    </source>
</evidence>
<accession>A0A6J4L143</accession>
<dbReference type="SUPFAM" id="SSF52540">
    <property type="entry name" value="P-loop containing nucleoside triphosphate hydrolases"/>
    <property type="match status" value="1"/>
</dbReference>
<sequence length="220" mass="23721">MTRGPADGFGTRGGPEGPGRPDGQEQRVTLGELAALLPPPPRGRPLLVAVNGPSSSGKTTLAHRLAAALRRAAVVHTDDLAWHQGVLSWDGLLVDGVLTPVRAGRAVVLRPPQWEARGREGAVEVPAGISHLVVEGVGVGRAGLHAAFDVHLWVETPPEVRHARDAVRVAAGEISPDDHRAWMREEDAHFRADRPWDRADLVVRGDRQEPGDRLRLRPRG</sequence>
<gene>
    <name evidence="2" type="ORF">AVDCRST_MAG48-2392</name>
</gene>
<dbReference type="AlphaFoldDB" id="A0A6J4L143"/>
<organism evidence="2">
    <name type="scientific">uncultured Friedmanniella sp</name>
    <dbReference type="NCBI Taxonomy" id="335381"/>
    <lineage>
        <taxon>Bacteria</taxon>
        <taxon>Bacillati</taxon>
        <taxon>Actinomycetota</taxon>
        <taxon>Actinomycetes</taxon>
        <taxon>Propionibacteriales</taxon>
        <taxon>Nocardioidaceae</taxon>
        <taxon>Friedmanniella</taxon>
        <taxon>environmental samples</taxon>
    </lineage>
</organism>
<proteinExistence type="predicted"/>
<reference evidence="2" key="1">
    <citation type="submission" date="2020-02" db="EMBL/GenBank/DDBJ databases">
        <authorList>
            <person name="Meier V. D."/>
        </authorList>
    </citation>
    <scope>NUCLEOTIDE SEQUENCE</scope>
    <source>
        <strain evidence="2">AVDCRST_MAG48</strain>
    </source>
</reference>
<protein>
    <recommendedName>
        <fullName evidence="3">Uridine kinase</fullName>
    </recommendedName>
</protein>
<dbReference type="Gene3D" id="3.40.50.300">
    <property type="entry name" value="P-loop containing nucleotide triphosphate hydrolases"/>
    <property type="match status" value="1"/>
</dbReference>
<dbReference type="EMBL" id="CADCTS010000343">
    <property type="protein sequence ID" value="CAA9316602.1"/>
    <property type="molecule type" value="Genomic_DNA"/>
</dbReference>
<evidence type="ECO:0008006" key="3">
    <source>
        <dbReference type="Google" id="ProtNLM"/>
    </source>
</evidence>
<dbReference type="InterPro" id="IPR027417">
    <property type="entry name" value="P-loop_NTPase"/>
</dbReference>
<feature type="region of interest" description="Disordered" evidence="1">
    <location>
        <begin position="1"/>
        <end position="27"/>
    </location>
</feature>